<proteinExistence type="inferred from homology"/>
<dbReference type="GO" id="GO:0006310">
    <property type="term" value="P:DNA recombination"/>
    <property type="evidence" value="ECO:0007669"/>
    <property type="project" value="UniProtKB-KW"/>
</dbReference>
<keyword evidence="3" id="KW-0234">DNA repair</keyword>
<dbReference type="PANTHER" id="PTHR41251:SF1">
    <property type="entry name" value="NON-HOMOLOGOUS END JOINING PROTEIN KU"/>
    <property type="match status" value="1"/>
</dbReference>
<feature type="compositionally biased region" description="Basic and acidic residues" evidence="4">
    <location>
        <begin position="307"/>
        <end position="319"/>
    </location>
</feature>
<dbReference type="PANTHER" id="PTHR41251">
    <property type="entry name" value="NON-HOMOLOGOUS END JOINING PROTEIN KU"/>
    <property type="match status" value="1"/>
</dbReference>
<name>A0A839DWH7_9PSEU</name>
<dbReference type="InterPro" id="IPR009187">
    <property type="entry name" value="Prok_Ku"/>
</dbReference>
<evidence type="ECO:0000313" key="6">
    <source>
        <dbReference type="EMBL" id="MBA8824586.1"/>
    </source>
</evidence>
<dbReference type="GO" id="GO:0006303">
    <property type="term" value="P:double-strand break repair via nonhomologous end joining"/>
    <property type="evidence" value="ECO:0007669"/>
    <property type="project" value="UniProtKB-UniRule"/>
</dbReference>
<dbReference type="AlphaFoldDB" id="A0A839DWH7"/>
<dbReference type="InterPro" id="IPR006164">
    <property type="entry name" value="DNA_bd_Ku70/Ku80"/>
</dbReference>
<dbReference type="Gene3D" id="2.40.290.10">
    <property type="match status" value="1"/>
</dbReference>
<dbReference type="SUPFAM" id="SSF100939">
    <property type="entry name" value="SPOC domain-like"/>
    <property type="match status" value="1"/>
</dbReference>
<protein>
    <recommendedName>
        <fullName evidence="3">Non-homologous end joining protein Ku</fullName>
    </recommendedName>
</protein>
<evidence type="ECO:0000259" key="5">
    <source>
        <dbReference type="SMART" id="SM00559"/>
    </source>
</evidence>
<dbReference type="PIRSF" id="PIRSF006493">
    <property type="entry name" value="Prok_Ku"/>
    <property type="match status" value="1"/>
</dbReference>
<evidence type="ECO:0000256" key="3">
    <source>
        <dbReference type="HAMAP-Rule" id="MF_01875"/>
    </source>
</evidence>
<comment type="subunit">
    <text evidence="3">Homodimer. Interacts with LigD.</text>
</comment>
<dbReference type="SMART" id="SM00559">
    <property type="entry name" value="Ku78"/>
    <property type="match status" value="1"/>
</dbReference>
<reference evidence="6 7" key="1">
    <citation type="submission" date="2020-07" db="EMBL/GenBank/DDBJ databases">
        <title>Sequencing the genomes of 1000 actinobacteria strains.</title>
        <authorList>
            <person name="Klenk H.-P."/>
        </authorList>
    </citation>
    <scope>NUCLEOTIDE SEQUENCE [LARGE SCALE GENOMIC DNA]</scope>
    <source>
        <strain evidence="6 7">DSM 45975</strain>
    </source>
</reference>
<dbReference type="InterPro" id="IPR016194">
    <property type="entry name" value="SPOC-like_C_dom_sf"/>
</dbReference>
<comment type="caution">
    <text evidence="6">The sequence shown here is derived from an EMBL/GenBank/DDBJ whole genome shotgun (WGS) entry which is preliminary data.</text>
</comment>
<feature type="region of interest" description="Disordered" evidence="4">
    <location>
        <begin position="222"/>
        <end position="319"/>
    </location>
</feature>
<gene>
    <name evidence="3" type="primary">ku</name>
    <name evidence="6" type="ORF">FHX42_001933</name>
</gene>
<dbReference type="Pfam" id="PF02735">
    <property type="entry name" value="Ku"/>
    <property type="match status" value="1"/>
</dbReference>
<dbReference type="HAMAP" id="MF_01875">
    <property type="entry name" value="Prokaryotic_Ku"/>
    <property type="match status" value="1"/>
</dbReference>
<keyword evidence="1 3" id="KW-0238">DNA-binding</keyword>
<dbReference type="GO" id="GO:0003690">
    <property type="term" value="F:double-stranded DNA binding"/>
    <property type="evidence" value="ECO:0007669"/>
    <property type="project" value="UniProtKB-UniRule"/>
</dbReference>
<feature type="compositionally biased region" description="Basic and acidic residues" evidence="4">
    <location>
        <begin position="222"/>
        <end position="232"/>
    </location>
</feature>
<evidence type="ECO:0000256" key="2">
    <source>
        <dbReference type="ARBA" id="ARBA00023172"/>
    </source>
</evidence>
<evidence type="ECO:0000313" key="7">
    <source>
        <dbReference type="Proteomes" id="UP000569329"/>
    </source>
</evidence>
<comment type="function">
    <text evidence="3">With LigD forms a non-homologous end joining (NHEJ) DNA repair enzyme, which repairs dsDNA breaks with reduced fidelity. Binds linear dsDNA with 5'- and 3'- overhangs but not closed circular dsDNA nor ssDNA. Recruits and stimulates the ligase activity of LigD.</text>
</comment>
<accession>A0A839DWH7</accession>
<feature type="compositionally biased region" description="Basic and acidic residues" evidence="4">
    <location>
        <begin position="252"/>
        <end position="282"/>
    </location>
</feature>
<dbReference type="Proteomes" id="UP000569329">
    <property type="component" value="Unassembled WGS sequence"/>
</dbReference>
<evidence type="ECO:0000256" key="4">
    <source>
        <dbReference type="SAM" id="MobiDB-lite"/>
    </source>
</evidence>
<keyword evidence="3" id="KW-0227">DNA damage</keyword>
<keyword evidence="2 3" id="KW-0233">DNA recombination</keyword>
<feature type="domain" description="Ku" evidence="5">
    <location>
        <begin position="53"/>
        <end position="181"/>
    </location>
</feature>
<comment type="similarity">
    <text evidence="3">Belongs to the prokaryotic Ku family.</text>
</comment>
<evidence type="ECO:0000256" key="1">
    <source>
        <dbReference type="ARBA" id="ARBA00023125"/>
    </source>
</evidence>
<dbReference type="RefSeq" id="WP_182543839.1">
    <property type="nucleotide sequence ID" value="NZ_JACGWZ010000002.1"/>
</dbReference>
<dbReference type="NCBIfam" id="TIGR02772">
    <property type="entry name" value="Ku_bact"/>
    <property type="match status" value="1"/>
</dbReference>
<sequence length="319" mass="36250">MVHKIWSGSVTFGLVTIPVGLYSATENHTITFNQYQRGTSDRVRYRKVNERTGEELGSEDVVKGRIVNGTLVTVEPRELDDIAPGRSQSIEISRFVDLDEIDPVHFQKTYWLSPSAQEHERPYGLLRRALADTNRAGIARFVLRGKEYLTALRADNDVLALDTLFFADEIRDQSEVIEESARKPARSGKELRMATDLVHSMSGPWQPESYADTYTARVDKLLEDKSRGRTPEFEGPPPEPTEDSDLSTTLRRSAERARSDRGEEEASREVSKLSKAELDRRARTLNIRGRSKLNRSELEKAISQARPHRESGRRKQETP</sequence>
<dbReference type="EMBL" id="JACGWZ010000002">
    <property type="protein sequence ID" value="MBA8824586.1"/>
    <property type="molecule type" value="Genomic_DNA"/>
</dbReference>
<keyword evidence="7" id="KW-1185">Reference proteome</keyword>
<organism evidence="6 7">
    <name type="scientific">Halosaccharopolyspora lacisalsi</name>
    <dbReference type="NCBI Taxonomy" id="1000566"/>
    <lineage>
        <taxon>Bacteria</taxon>
        <taxon>Bacillati</taxon>
        <taxon>Actinomycetota</taxon>
        <taxon>Actinomycetes</taxon>
        <taxon>Pseudonocardiales</taxon>
        <taxon>Pseudonocardiaceae</taxon>
        <taxon>Halosaccharopolyspora</taxon>
    </lineage>
</organism>